<dbReference type="EMBL" id="QOVW01000046">
    <property type="protein sequence ID" value="RDB36682.1"/>
    <property type="molecule type" value="Genomic_DNA"/>
</dbReference>
<proteinExistence type="predicted"/>
<reference evidence="1" key="1">
    <citation type="submission" date="2018-04" db="EMBL/GenBank/DDBJ databases">
        <title>Draft genome sequence of the Candidatus Spirobacillus cienkowskii, a pathogen of freshwater Daphnia species, reconstructed from hemolymph metagenomic reads.</title>
        <authorList>
            <person name="Bresciani L."/>
            <person name="Lemos L.N."/>
            <person name="Wale N."/>
            <person name="Lin J.Y."/>
            <person name="Fernandes G.R."/>
            <person name="Duffy M.A."/>
            <person name="Rodrigues J.M."/>
        </authorList>
    </citation>
    <scope>NUCLEOTIDE SEQUENCE [LARGE SCALE GENOMIC DNA]</scope>
    <source>
        <strain evidence="1">Binning01</strain>
    </source>
</reference>
<protein>
    <recommendedName>
        <fullName evidence="3">Lipoprotein</fullName>
    </recommendedName>
</protein>
<name>A0A369KSV7_9BACT</name>
<dbReference type="Proteomes" id="UP000253934">
    <property type="component" value="Unassembled WGS sequence"/>
</dbReference>
<gene>
    <name evidence="1" type="ORF">DCC88_03835</name>
</gene>
<comment type="caution">
    <text evidence="1">The sequence shown here is derived from an EMBL/GenBank/DDBJ whole genome shotgun (WGS) entry which is preliminary data.</text>
</comment>
<evidence type="ECO:0000313" key="1">
    <source>
        <dbReference type="EMBL" id="RDB36682.1"/>
    </source>
</evidence>
<dbReference type="PROSITE" id="PS51257">
    <property type="entry name" value="PROKAR_LIPOPROTEIN"/>
    <property type="match status" value="1"/>
</dbReference>
<evidence type="ECO:0000313" key="2">
    <source>
        <dbReference type="Proteomes" id="UP000253934"/>
    </source>
</evidence>
<dbReference type="AlphaFoldDB" id="A0A369KSV7"/>
<evidence type="ECO:0008006" key="3">
    <source>
        <dbReference type="Google" id="ProtNLM"/>
    </source>
</evidence>
<keyword evidence="2" id="KW-1185">Reference proteome</keyword>
<sequence length="298" mass="33438">MKSWKKILPIFSFTALTIISCKNTNNNNNLLKFREINFDLKSSIPNIDNYTVTLDVTCQSDPVFQETQQISQANKTFKIAENSNCAVTINSIEYGLAPNIINLTPKDISTSLTFHYNSNNSATEIVTSHAVNFINSTSNTNYAMIKNSSSSIQLILTDSLKETNEISSNTITQNIIPSPEMNLFNIPAPDLVNFTLERKILKRNDNTIAAQTVTLKGPENLNLASICKVVSATEWEGKVHNWAETNALFNSSKKSCPVPNVSNNWNDFKVDDQYLIMSNTINNFEVNSYRVYKINKVN</sequence>
<accession>A0A369KSV7</accession>
<organism evidence="1 2">
    <name type="scientific">Spirobacillus cienkowskii</name>
    <dbReference type="NCBI Taxonomy" id="495820"/>
    <lineage>
        <taxon>Bacteria</taxon>
        <taxon>Pseudomonadati</taxon>
        <taxon>Bdellovibrionota</taxon>
        <taxon>Oligoflexia</taxon>
        <taxon>Silvanigrellales</taxon>
        <taxon>Spirobacillus</taxon>
    </lineage>
</organism>